<dbReference type="PANTHER" id="PTHR36178">
    <property type="entry name" value="SLR0625 PROTEIN"/>
    <property type="match status" value="1"/>
</dbReference>
<feature type="transmembrane region" description="Helical" evidence="2">
    <location>
        <begin position="210"/>
        <end position="229"/>
    </location>
</feature>
<feature type="transmembrane region" description="Helical" evidence="2">
    <location>
        <begin position="313"/>
        <end position="336"/>
    </location>
</feature>
<evidence type="ECO:0000256" key="2">
    <source>
        <dbReference type="SAM" id="Phobius"/>
    </source>
</evidence>
<dbReference type="EMBL" id="RDQO01000001">
    <property type="protein sequence ID" value="RMX08891.1"/>
    <property type="molecule type" value="Genomic_DNA"/>
</dbReference>
<dbReference type="Pfam" id="PF03616">
    <property type="entry name" value="Glt_symporter"/>
    <property type="match status" value="1"/>
</dbReference>
<evidence type="ECO:0000256" key="1">
    <source>
        <dbReference type="NCBIfam" id="TIGR00210"/>
    </source>
</evidence>
<dbReference type="AlphaFoldDB" id="A0A3M6R104"/>
<accession>A0A3M6R104</accession>
<evidence type="ECO:0000313" key="3">
    <source>
        <dbReference type="EMBL" id="RMX08891.1"/>
    </source>
</evidence>
<dbReference type="GO" id="GO:0015501">
    <property type="term" value="F:glutamate:sodium symporter activity"/>
    <property type="evidence" value="ECO:0007669"/>
    <property type="project" value="UniProtKB-UniRule"/>
</dbReference>
<dbReference type="NCBIfam" id="TIGR00210">
    <property type="entry name" value="gltS"/>
    <property type="match status" value="1"/>
</dbReference>
<feature type="transmembrane region" description="Helical" evidence="2">
    <location>
        <begin position="348"/>
        <end position="369"/>
    </location>
</feature>
<feature type="transmembrane region" description="Helical" evidence="2">
    <location>
        <begin position="126"/>
        <end position="147"/>
    </location>
</feature>
<proteinExistence type="predicted"/>
<keyword evidence="4" id="KW-1185">Reference proteome</keyword>
<feature type="transmembrane region" description="Helical" evidence="2">
    <location>
        <begin position="39"/>
        <end position="56"/>
    </location>
</feature>
<dbReference type="PANTHER" id="PTHR36178:SF1">
    <property type="entry name" value="SODIUM_GLUTAMATE SYMPORTER"/>
    <property type="match status" value="1"/>
</dbReference>
<dbReference type="InterPro" id="IPR004445">
    <property type="entry name" value="GltS"/>
</dbReference>
<feature type="transmembrane region" description="Helical" evidence="2">
    <location>
        <begin position="159"/>
        <end position="182"/>
    </location>
</feature>
<protein>
    <recommendedName>
        <fullName evidence="1">Sodium/glutamate symporter</fullName>
    </recommendedName>
</protein>
<dbReference type="GO" id="GO:0015813">
    <property type="term" value="P:L-glutamate transmembrane transport"/>
    <property type="evidence" value="ECO:0007669"/>
    <property type="project" value="UniProtKB-UniRule"/>
</dbReference>
<feature type="transmembrane region" description="Helical" evidence="2">
    <location>
        <begin position="93"/>
        <end position="114"/>
    </location>
</feature>
<feature type="transmembrane region" description="Helical" evidence="2">
    <location>
        <begin position="381"/>
        <end position="404"/>
    </location>
</feature>
<dbReference type="Proteomes" id="UP000278006">
    <property type="component" value="Unassembled WGS sequence"/>
</dbReference>
<dbReference type="GO" id="GO:0016020">
    <property type="term" value="C:membrane"/>
    <property type="evidence" value="ECO:0007669"/>
    <property type="project" value="InterPro"/>
</dbReference>
<comment type="caution">
    <text evidence="3">The sequence shown here is derived from an EMBL/GenBank/DDBJ whole genome shotgun (WGS) entry which is preliminary data.</text>
</comment>
<sequence length="405" mass="43074">MTIDPFNSATLAILLLFVGKALTQRVAWLRRHSIPDPVAGGVMCAAVVCVLFYAAGTRVQFSLDSRELMLLYFFAAIGLGTDVRTLREGGRPLAILLALAIVFIVLQNLAGMMLAGSFGMDARAGLMVGSISLTGGAGTTLAWSPYFTDVLGIANAQEVGLSANMIGTIAACCIGGPIASYLMKRHHIQPSSVTELEVGAMHKEESIIRIDYYGVLLAVFWLNLCILLGQSISGAIRLTGLNLPDFVGCLMAGILIRSLGDVISPIHKRIWQSRIWHWPSMQPGVALISDICLGLFLTMALMGLQLWTLQGMLGFIGLALLLQTLLTVAFTVLLVFPLMGRDYEATVISAGFGGITLGSTATAIANMSAVTRSYGAAPHAFLVVPLVCGFFIDLVNALIVGVLAR</sequence>
<gene>
    <name evidence="3" type="primary">gltS</name>
    <name evidence="3" type="ORF">D8I35_04610</name>
</gene>
<feature type="transmembrane region" description="Helical" evidence="2">
    <location>
        <begin position="284"/>
        <end position="307"/>
    </location>
</feature>
<name>A0A3M6R104_9BURK</name>
<keyword evidence="2" id="KW-0472">Membrane</keyword>
<keyword evidence="2" id="KW-1133">Transmembrane helix</keyword>
<evidence type="ECO:0000313" key="4">
    <source>
        <dbReference type="Proteomes" id="UP000278006"/>
    </source>
</evidence>
<organism evidence="3 4">
    <name type="scientific">Corticibacter populi</name>
    <dbReference type="NCBI Taxonomy" id="1550736"/>
    <lineage>
        <taxon>Bacteria</taxon>
        <taxon>Pseudomonadati</taxon>
        <taxon>Pseudomonadota</taxon>
        <taxon>Betaproteobacteria</taxon>
        <taxon>Burkholderiales</taxon>
        <taxon>Comamonadaceae</taxon>
        <taxon>Corticibacter</taxon>
    </lineage>
</organism>
<keyword evidence="2" id="KW-0812">Transmembrane</keyword>
<dbReference type="OrthoDB" id="4921038at2"/>
<reference evidence="3 4" key="1">
    <citation type="submission" date="2018-10" db="EMBL/GenBank/DDBJ databases">
        <title>Draft genome of Cortibacter populi DSM10536.</title>
        <authorList>
            <person name="Bernier A.-M."/>
            <person name="Bernard K."/>
        </authorList>
    </citation>
    <scope>NUCLEOTIDE SEQUENCE [LARGE SCALE GENOMIC DNA]</scope>
    <source>
        <strain evidence="3 4">DSM 105136</strain>
    </source>
</reference>